<reference evidence="1 2" key="1">
    <citation type="submission" date="2014-04" db="EMBL/GenBank/DDBJ databases">
        <authorList>
            <person name="Sears C."/>
            <person name="Carroll K."/>
            <person name="Sack B.R."/>
            <person name="Qadri F."/>
            <person name="Myers L.L."/>
            <person name="Chung G.-T."/>
            <person name="Escheverria P."/>
            <person name="Fraser C.M."/>
            <person name="Sadzewicz L."/>
            <person name="Shefchek K.A."/>
            <person name="Tallon L."/>
            <person name="Das S.P."/>
            <person name="Daugherty S."/>
            <person name="Mongodin E.F."/>
        </authorList>
    </citation>
    <scope>NUCLEOTIDE SEQUENCE [LARGE SCALE GENOMIC DNA]</scope>
    <source>
        <strain evidence="2">3775 SL(B) 10 (iv)</strain>
    </source>
</reference>
<organism evidence="1 2">
    <name type="scientific">Phocaeicola vulgatus str. 3775 SL</name>
    <name type="common">B</name>
    <name type="synonym">iv</name>
    <dbReference type="NCBI Taxonomy" id="1339350"/>
    <lineage>
        <taxon>Bacteria</taxon>
        <taxon>Pseudomonadati</taxon>
        <taxon>Bacteroidota</taxon>
        <taxon>Bacteroidia</taxon>
        <taxon>Bacteroidales</taxon>
        <taxon>Bacteroidaceae</taxon>
        <taxon>Phocaeicola</taxon>
    </lineage>
</organism>
<gene>
    <name evidence="1" type="ORF">M097_5030</name>
</gene>
<dbReference type="Proteomes" id="UP000028134">
    <property type="component" value="Unassembled WGS sequence"/>
</dbReference>
<name>A0A078QMS6_PHOVU</name>
<accession>A0A078QMS6</accession>
<dbReference type="AlphaFoldDB" id="A0A078QMS6"/>
<comment type="caution">
    <text evidence="1">The sequence shown here is derived from an EMBL/GenBank/DDBJ whole genome shotgun (WGS) entry which is preliminary data.</text>
</comment>
<dbReference type="EMBL" id="JNHI01000126">
    <property type="protein sequence ID" value="KDS23022.1"/>
    <property type="molecule type" value="Genomic_DNA"/>
</dbReference>
<protein>
    <submittedName>
        <fullName evidence="1">Uncharacterized protein</fullName>
    </submittedName>
</protein>
<evidence type="ECO:0000313" key="2">
    <source>
        <dbReference type="Proteomes" id="UP000028134"/>
    </source>
</evidence>
<evidence type="ECO:0000313" key="1">
    <source>
        <dbReference type="EMBL" id="KDS23022.1"/>
    </source>
</evidence>
<proteinExistence type="predicted"/>
<sequence>MLLVIHLIGTGVGTCTEQYHIGGDKLKSTPASLDKWVESLVSSGRWGVGNDTWNIAGI</sequence>